<gene>
    <name evidence="2" type="ORF">ACJRO7_011062</name>
</gene>
<evidence type="ECO:0000313" key="2">
    <source>
        <dbReference type="EMBL" id="KAL3750022.1"/>
    </source>
</evidence>
<protein>
    <submittedName>
        <fullName evidence="2">Uncharacterized protein</fullName>
    </submittedName>
</protein>
<reference evidence="2 3" key="1">
    <citation type="submission" date="2024-11" db="EMBL/GenBank/DDBJ databases">
        <title>Chromosome-level genome assembly of Eucalyptus globulus Labill. provides insights into its genome evolution.</title>
        <authorList>
            <person name="Li X."/>
        </authorList>
    </citation>
    <scope>NUCLEOTIDE SEQUENCE [LARGE SCALE GENOMIC DNA]</scope>
    <source>
        <strain evidence="2">CL2024</strain>
        <tissue evidence="2">Fresh tender leaves</tissue>
    </source>
</reference>
<proteinExistence type="predicted"/>
<feature type="region of interest" description="Disordered" evidence="1">
    <location>
        <begin position="45"/>
        <end position="86"/>
    </location>
</feature>
<sequence length="86" mass="9583">MQDIEDWDDLQTAESEAFGVLTDMFGQDTPNDGECNVVHNVNIIEDSPQPEKNQTFLEVDSSTESEDEDDIFGSTPSNSSIQLLTR</sequence>
<accession>A0ABD3LJF7</accession>
<comment type="caution">
    <text evidence="2">The sequence shown here is derived from an EMBL/GenBank/DDBJ whole genome shotgun (WGS) entry which is preliminary data.</text>
</comment>
<dbReference type="EMBL" id="JBJKBG010000002">
    <property type="protein sequence ID" value="KAL3750022.1"/>
    <property type="molecule type" value="Genomic_DNA"/>
</dbReference>
<feature type="compositionally biased region" description="Polar residues" evidence="1">
    <location>
        <begin position="74"/>
        <end position="86"/>
    </location>
</feature>
<dbReference type="AlphaFoldDB" id="A0ABD3LJF7"/>
<keyword evidence="3" id="KW-1185">Reference proteome</keyword>
<evidence type="ECO:0000256" key="1">
    <source>
        <dbReference type="SAM" id="MobiDB-lite"/>
    </source>
</evidence>
<evidence type="ECO:0000313" key="3">
    <source>
        <dbReference type="Proteomes" id="UP001634007"/>
    </source>
</evidence>
<feature type="compositionally biased region" description="Acidic residues" evidence="1">
    <location>
        <begin position="61"/>
        <end position="71"/>
    </location>
</feature>
<name>A0ABD3LJF7_EUCGL</name>
<organism evidence="2 3">
    <name type="scientific">Eucalyptus globulus</name>
    <name type="common">Tasmanian blue gum</name>
    <dbReference type="NCBI Taxonomy" id="34317"/>
    <lineage>
        <taxon>Eukaryota</taxon>
        <taxon>Viridiplantae</taxon>
        <taxon>Streptophyta</taxon>
        <taxon>Embryophyta</taxon>
        <taxon>Tracheophyta</taxon>
        <taxon>Spermatophyta</taxon>
        <taxon>Magnoliopsida</taxon>
        <taxon>eudicotyledons</taxon>
        <taxon>Gunneridae</taxon>
        <taxon>Pentapetalae</taxon>
        <taxon>rosids</taxon>
        <taxon>malvids</taxon>
        <taxon>Myrtales</taxon>
        <taxon>Myrtaceae</taxon>
        <taxon>Myrtoideae</taxon>
        <taxon>Eucalypteae</taxon>
        <taxon>Eucalyptus</taxon>
    </lineage>
</organism>
<dbReference type="Proteomes" id="UP001634007">
    <property type="component" value="Unassembled WGS sequence"/>
</dbReference>